<dbReference type="Proteomes" id="UP000229674">
    <property type="component" value="Unassembled WGS sequence"/>
</dbReference>
<gene>
    <name evidence="1" type="ORF">CO020_00390</name>
</gene>
<name>A0A2M8G1H4_9BACT</name>
<sequence length="63" mass="7283">MPDGQFKWGVFLDCGGALRAIAKGDTSISFEVKNLVYMLEHPRYLEIPFVEKVKIFKWYLDNG</sequence>
<accession>A0A2M8G1H4</accession>
<protein>
    <submittedName>
        <fullName evidence="1">Uncharacterized protein</fullName>
    </submittedName>
</protein>
<evidence type="ECO:0000313" key="2">
    <source>
        <dbReference type="Proteomes" id="UP000229674"/>
    </source>
</evidence>
<proteinExistence type="predicted"/>
<reference evidence="2" key="1">
    <citation type="submission" date="2017-09" db="EMBL/GenBank/DDBJ databases">
        <title>Depth-based differentiation of microbial function through sediment-hosted aquifers and enrichment of novel symbionts in the deep terrestrial subsurface.</title>
        <authorList>
            <person name="Probst A.J."/>
            <person name="Ladd B."/>
            <person name="Jarett J.K."/>
            <person name="Geller-Mcgrath D.E."/>
            <person name="Sieber C.M.K."/>
            <person name="Emerson J.B."/>
            <person name="Anantharaman K."/>
            <person name="Thomas B.C."/>
            <person name="Malmstrom R."/>
            <person name="Stieglmeier M."/>
            <person name="Klingl A."/>
            <person name="Woyke T."/>
            <person name="Ryan C.M."/>
            <person name="Banfield J.F."/>
        </authorList>
    </citation>
    <scope>NUCLEOTIDE SEQUENCE [LARGE SCALE GENOMIC DNA]</scope>
</reference>
<organism evidence="1 2">
    <name type="scientific">Candidatus Colwellbacteria bacterium CG_4_9_14_0_2_um_filter_50_12</name>
    <dbReference type="NCBI Taxonomy" id="1974538"/>
    <lineage>
        <taxon>Bacteria</taxon>
        <taxon>Candidatus Colwelliibacteriota</taxon>
    </lineage>
</organism>
<evidence type="ECO:0000313" key="1">
    <source>
        <dbReference type="EMBL" id="PJC65488.1"/>
    </source>
</evidence>
<dbReference type="EMBL" id="PFQX01000016">
    <property type="protein sequence ID" value="PJC65488.1"/>
    <property type="molecule type" value="Genomic_DNA"/>
</dbReference>
<comment type="caution">
    <text evidence="1">The sequence shown here is derived from an EMBL/GenBank/DDBJ whole genome shotgun (WGS) entry which is preliminary data.</text>
</comment>
<dbReference type="AlphaFoldDB" id="A0A2M8G1H4"/>